<evidence type="ECO:0000256" key="1">
    <source>
        <dbReference type="ARBA" id="ARBA00022553"/>
    </source>
</evidence>
<dbReference type="Proteomes" id="UP000228949">
    <property type="component" value="Unassembled WGS sequence"/>
</dbReference>
<dbReference type="CDD" id="cd00156">
    <property type="entry name" value="REC"/>
    <property type="match status" value="1"/>
</dbReference>
<feature type="modified residue" description="4-aspartylphosphate" evidence="2">
    <location>
        <position position="54"/>
    </location>
</feature>
<dbReference type="InterPro" id="IPR050595">
    <property type="entry name" value="Bact_response_regulator"/>
</dbReference>
<evidence type="ECO:0000313" key="4">
    <source>
        <dbReference type="EMBL" id="PIU98677.1"/>
    </source>
</evidence>
<organism evidence="4 5">
    <name type="scientific">Candidatus Wolfebacteria bacterium CG03_land_8_20_14_0_80_40_12</name>
    <dbReference type="NCBI Taxonomy" id="1975069"/>
    <lineage>
        <taxon>Bacteria</taxon>
        <taxon>Candidatus Wolfeibacteriota</taxon>
    </lineage>
</organism>
<dbReference type="SUPFAM" id="SSF52172">
    <property type="entry name" value="CheY-like"/>
    <property type="match status" value="1"/>
</dbReference>
<dbReference type="AlphaFoldDB" id="A0A2M7B6G4"/>
<dbReference type="PANTHER" id="PTHR44591">
    <property type="entry name" value="STRESS RESPONSE REGULATOR PROTEIN 1"/>
    <property type="match status" value="1"/>
</dbReference>
<dbReference type="SMART" id="SM00448">
    <property type="entry name" value="REC"/>
    <property type="match status" value="1"/>
</dbReference>
<evidence type="ECO:0000259" key="3">
    <source>
        <dbReference type="PROSITE" id="PS50110"/>
    </source>
</evidence>
<gene>
    <name evidence="4" type="ORF">COS61_00115</name>
</gene>
<protein>
    <recommendedName>
        <fullName evidence="3">Response regulatory domain-containing protein</fullName>
    </recommendedName>
</protein>
<dbReference type="Gene3D" id="3.40.50.2300">
    <property type="match status" value="1"/>
</dbReference>
<proteinExistence type="predicted"/>
<reference evidence="5" key="1">
    <citation type="submission" date="2017-09" db="EMBL/GenBank/DDBJ databases">
        <title>Depth-based differentiation of microbial function through sediment-hosted aquifers and enrichment of novel symbionts in the deep terrestrial subsurface.</title>
        <authorList>
            <person name="Probst A.J."/>
            <person name="Ladd B."/>
            <person name="Jarett J.K."/>
            <person name="Geller-Mcgrath D.E."/>
            <person name="Sieber C.M.K."/>
            <person name="Emerson J.B."/>
            <person name="Anantharaman K."/>
            <person name="Thomas B.C."/>
            <person name="Malmstrom R."/>
            <person name="Stieglmeier M."/>
            <person name="Klingl A."/>
            <person name="Woyke T."/>
            <person name="Ryan C.M."/>
            <person name="Banfield J.F."/>
        </authorList>
    </citation>
    <scope>NUCLEOTIDE SEQUENCE [LARGE SCALE GENOMIC DNA]</scope>
</reference>
<sequence>MKTVLVVEDEKPLNEAITMKLKKKGFNVLNVFLAEEAINILEKQKIKVDFIWLDLLLPQISGLEFLKHIKNNPGFKNQKIAVVSVSGSYDTIEAAKKFGITDYIVKSEYKLDDIIDKVANEINNKINAKQKQ</sequence>
<dbReference type="PANTHER" id="PTHR44591:SF3">
    <property type="entry name" value="RESPONSE REGULATORY DOMAIN-CONTAINING PROTEIN"/>
    <property type="match status" value="1"/>
</dbReference>
<dbReference type="PROSITE" id="PS50110">
    <property type="entry name" value="RESPONSE_REGULATORY"/>
    <property type="match status" value="1"/>
</dbReference>
<dbReference type="GO" id="GO:0000160">
    <property type="term" value="P:phosphorelay signal transduction system"/>
    <property type="evidence" value="ECO:0007669"/>
    <property type="project" value="InterPro"/>
</dbReference>
<evidence type="ECO:0000313" key="5">
    <source>
        <dbReference type="Proteomes" id="UP000228949"/>
    </source>
</evidence>
<dbReference type="EMBL" id="PEVJ01000004">
    <property type="protein sequence ID" value="PIU98677.1"/>
    <property type="molecule type" value="Genomic_DNA"/>
</dbReference>
<accession>A0A2M7B6G4</accession>
<dbReference type="InterPro" id="IPR001789">
    <property type="entry name" value="Sig_transdc_resp-reg_receiver"/>
</dbReference>
<dbReference type="Pfam" id="PF00072">
    <property type="entry name" value="Response_reg"/>
    <property type="match status" value="1"/>
</dbReference>
<comment type="caution">
    <text evidence="4">The sequence shown here is derived from an EMBL/GenBank/DDBJ whole genome shotgun (WGS) entry which is preliminary data.</text>
</comment>
<dbReference type="InterPro" id="IPR011006">
    <property type="entry name" value="CheY-like_superfamily"/>
</dbReference>
<keyword evidence="1 2" id="KW-0597">Phosphoprotein</keyword>
<name>A0A2M7B6G4_9BACT</name>
<evidence type="ECO:0000256" key="2">
    <source>
        <dbReference type="PROSITE-ProRule" id="PRU00169"/>
    </source>
</evidence>
<feature type="domain" description="Response regulatory" evidence="3">
    <location>
        <begin position="3"/>
        <end position="121"/>
    </location>
</feature>